<evidence type="ECO:0000256" key="2">
    <source>
        <dbReference type="ARBA" id="ARBA00023002"/>
    </source>
</evidence>
<evidence type="ECO:0000313" key="6">
    <source>
        <dbReference type="Proteomes" id="UP001227230"/>
    </source>
</evidence>
<evidence type="ECO:0000256" key="3">
    <source>
        <dbReference type="ARBA" id="ARBA00025714"/>
    </source>
</evidence>
<name>A0ABY9CQX4_VITVI</name>
<proteinExistence type="inferred from homology"/>
<dbReference type="EMBL" id="CP126657">
    <property type="protein sequence ID" value="WJZ96909.1"/>
    <property type="molecule type" value="Genomic_DNA"/>
</dbReference>
<protein>
    <recommendedName>
        <fullName evidence="4">Sulfite reductase [NADPH] flavoprotein alpha-component-like FAD-binding domain-containing protein</fullName>
    </recommendedName>
</protein>
<evidence type="ECO:0000313" key="5">
    <source>
        <dbReference type="EMBL" id="WJZ96909.1"/>
    </source>
</evidence>
<dbReference type="InterPro" id="IPR036291">
    <property type="entry name" value="NAD(P)-bd_dom_sf"/>
</dbReference>
<keyword evidence="1" id="KW-0521">NADP</keyword>
<dbReference type="Gene3D" id="3.40.50.880">
    <property type="match status" value="1"/>
</dbReference>
<dbReference type="SUPFAM" id="SSF51735">
    <property type="entry name" value="NAD(P)-binding Rossmann-fold domains"/>
    <property type="match status" value="1"/>
</dbReference>
<dbReference type="PANTHER" id="PTHR42898:SF79">
    <property type="entry name" value="NAD(P)-BINDING ROSSMANN-FOLD PROTEIN"/>
    <property type="match status" value="1"/>
</dbReference>
<dbReference type="PANTHER" id="PTHR42898">
    <property type="entry name" value="TROPINONE REDUCTASE"/>
    <property type="match status" value="1"/>
</dbReference>
<dbReference type="Pfam" id="PF13561">
    <property type="entry name" value="adh_short_C2"/>
    <property type="match status" value="1"/>
</dbReference>
<dbReference type="InterPro" id="IPR002347">
    <property type="entry name" value="SDR_fam"/>
</dbReference>
<evidence type="ECO:0000256" key="1">
    <source>
        <dbReference type="ARBA" id="ARBA00022857"/>
    </source>
</evidence>
<dbReference type="InterPro" id="IPR029062">
    <property type="entry name" value="Class_I_gatase-like"/>
</dbReference>
<keyword evidence="6" id="KW-1185">Reference proteome</keyword>
<reference evidence="5 6" key="1">
    <citation type="journal article" date="2023" name="Hortic Res">
        <title>The complete reference genome for grapevine (Vitis vinifera L.) genetics and breeding.</title>
        <authorList>
            <person name="Shi X."/>
            <person name="Cao S."/>
            <person name="Wang X."/>
            <person name="Huang S."/>
            <person name="Wang Y."/>
            <person name="Liu Z."/>
            <person name="Liu W."/>
            <person name="Leng X."/>
            <person name="Peng Y."/>
            <person name="Wang N."/>
            <person name="Wang Y."/>
            <person name="Ma Z."/>
            <person name="Xu X."/>
            <person name="Zhang F."/>
            <person name="Xue H."/>
            <person name="Zhong H."/>
            <person name="Wang Y."/>
            <person name="Zhang K."/>
            <person name="Velt A."/>
            <person name="Avia K."/>
            <person name="Holtgrawe D."/>
            <person name="Grimplet J."/>
            <person name="Matus J.T."/>
            <person name="Ware D."/>
            <person name="Wu X."/>
            <person name="Wang H."/>
            <person name="Liu C."/>
            <person name="Fang Y."/>
            <person name="Rustenholz C."/>
            <person name="Cheng Z."/>
            <person name="Xiao H."/>
            <person name="Zhou Y."/>
        </authorList>
    </citation>
    <scope>NUCLEOTIDE SEQUENCE [LARGE SCALE GENOMIC DNA]</scope>
    <source>
        <strain evidence="6">cv. Pinot noir / PN40024</strain>
        <tissue evidence="5">Leaf</tissue>
    </source>
</reference>
<gene>
    <name evidence="5" type="ORF">VitviT2T_015552</name>
</gene>
<comment type="similarity">
    <text evidence="3">Belongs to the short-chain dehydrogenases/reductases (SDR) family. SDR65C subfamily.</text>
</comment>
<dbReference type="SUPFAM" id="SSF63380">
    <property type="entry name" value="Riboflavin synthase domain-like"/>
    <property type="match status" value="1"/>
</dbReference>
<evidence type="ECO:0000259" key="4">
    <source>
        <dbReference type="Pfam" id="PF00667"/>
    </source>
</evidence>
<dbReference type="Gene3D" id="2.40.30.10">
    <property type="entry name" value="Translation factors"/>
    <property type="match status" value="1"/>
</dbReference>
<dbReference type="InterPro" id="IPR045000">
    <property type="entry name" value="TR"/>
</dbReference>
<organism evidence="5 6">
    <name type="scientific">Vitis vinifera</name>
    <name type="common">Grape</name>
    <dbReference type="NCBI Taxonomy" id="29760"/>
    <lineage>
        <taxon>Eukaryota</taxon>
        <taxon>Viridiplantae</taxon>
        <taxon>Streptophyta</taxon>
        <taxon>Embryophyta</taxon>
        <taxon>Tracheophyta</taxon>
        <taxon>Spermatophyta</taxon>
        <taxon>Magnoliopsida</taxon>
        <taxon>eudicotyledons</taxon>
        <taxon>Gunneridae</taxon>
        <taxon>Pentapetalae</taxon>
        <taxon>rosids</taxon>
        <taxon>Vitales</taxon>
        <taxon>Vitaceae</taxon>
        <taxon>Viteae</taxon>
        <taxon>Vitis</taxon>
    </lineage>
</organism>
<accession>A0ABY9CQX4</accession>
<dbReference type="Proteomes" id="UP001227230">
    <property type="component" value="Chromosome 10"/>
</dbReference>
<dbReference type="Pfam" id="PF00667">
    <property type="entry name" value="FAD_binding_1"/>
    <property type="match status" value="1"/>
</dbReference>
<dbReference type="InterPro" id="IPR003097">
    <property type="entry name" value="CysJ-like_FAD-binding"/>
</dbReference>
<dbReference type="InterPro" id="IPR017938">
    <property type="entry name" value="Riboflavin_synthase-like_b-brl"/>
</dbReference>
<dbReference type="Gene3D" id="3.40.50.720">
    <property type="entry name" value="NAD(P)-binding Rossmann-like Domain"/>
    <property type="match status" value="1"/>
</dbReference>
<keyword evidence="2" id="KW-0560">Oxidoreductase</keyword>
<feature type="domain" description="Sulfite reductase [NADPH] flavoprotein alpha-component-like FAD-binding" evidence="4">
    <location>
        <begin position="290"/>
        <end position="348"/>
    </location>
</feature>
<sequence>MDWQQNEAFIHACCLVSPYLWKMQPTRFESVACMVLLKISWRSYGNWDVDPSKVATVGMLDDPSTEENLKRTISRTPICRMGELDEVSSLVAFICFPTASYITGQVICVDAVTRRRVTEEDILGFLERCRGGLDGKKVGKERESKQRSGRARGGETEQALLEKLRVPHIGWNALHTVKDFEILDDIGNLHVYFVHSYHAWREPCSSYEIGKVFSGIYFVPKVSMKLKACPVNVPKDMQQLQPTAGSICFVKTDRLKRGLQSMGSSDYPMGEIISGENSREVDEVAARQFQQELHTLEPDHSCIRLEFDTSSTGITYEAVDHVGVYAENCDETVEESGKLLGQPSKVNLVELGPRREL</sequence>